<proteinExistence type="predicted"/>
<dbReference type="HOGENOM" id="CLU_057774_0_0_1"/>
<feature type="compositionally biased region" description="Basic and acidic residues" evidence="2">
    <location>
        <begin position="1"/>
        <end position="14"/>
    </location>
</feature>
<evidence type="ECO:0000256" key="1">
    <source>
        <dbReference type="PROSITE-ProRule" id="PRU00339"/>
    </source>
</evidence>
<feature type="repeat" description="TPR" evidence="1">
    <location>
        <begin position="303"/>
        <end position="336"/>
    </location>
</feature>
<dbReference type="SUPFAM" id="SSF48452">
    <property type="entry name" value="TPR-like"/>
    <property type="match status" value="1"/>
</dbReference>
<dbReference type="InterPro" id="IPR019734">
    <property type="entry name" value="TPR_rpt"/>
</dbReference>
<dbReference type="KEGG" id="olu:OSTLU_13974"/>
<dbReference type="STRING" id="436017.A4RRZ4"/>
<dbReference type="eggNOG" id="ENOG502QS3G">
    <property type="taxonomic scope" value="Eukaryota"/>
</dbReference>
<name>A4RRZ4_OSTLU</name>
<feature type="repeat" description="TPR" evidence="1">
    <location>
        <begin position="157"/>
        <end position="190"/>
    </location>
</feature>
<organism evidence="3 4">
    <name type="scientific">Ostreococcus lucimarinus (strain CCE9901)</name>
    <dbReference type="NCBI Taxonomy" id="436017"/>
    <lineage>
        <taxon>Eukaryota</taxon>
        <taxon>Viridiplantae</taxon>
        <taxon>Chlorophyta</taxon>
        <taxon>Mamiellophyceae</taxon>
        <taxon>Mamiellales</taxon>
        <taxon>Bathycoccaceae</taxon>
        <taxon>Ostreococcus</taxon>
    </lineage>
</organism>
<evidence type="ECO:0000313" key="4">
    <source>
        <dbReference type="Proteomes" id="UP000001568"/>
    </source>
</evidence>
<dbReference type="Gramene" id="ABO94283">
    <property type="protein sequence ID" value="ABO94283"/>
    <property type="gene ID" value="OSTLU_13974"/>
</dbReference>
<dbReference type="RefSeq" id="XP_001415991.1">
    <property type="nucleotide sequence ID" value="XM_001415954.1"/>
</dbReference>
<dbReference type="Proteomes" id="UP000001568">
    <property type="component" value="Chromosome 1"/>
</dbReference>
<accession>A4RRZ4</accession>
<dbReference type="SMART" id="SM00028">
    <property type="entry name" value="TPR"/>
    <property type="match status" value="2"/>
</dbReference>
<evidence type="ECO:0000313" key="3">
    <source>
        <dbReference type="EMBL" id="ABO94283.1"/>
    </source>
</evidence>
<dbReference type="Gene3D" id="1.25.40.10">
    <property type="entry name" value="Tetratricopeptide repeat domain"/>
    <property type="match status" value="1"/>
</dbReference>
<dbReference type="AlphaFoldDB" id="A4RRZ4"/>
<keyword evidence="1" id="KW-0802">TPR repeat</keyword>
<evidence type="ECO:0008006" key="5">
    <source>
        <dbReference type="Google" id="ProtNLM"/>
    </source>
</evidence>
<dbReference type="OrthoDB" id="536368at2759"/>
<reference evidence="3 4" key="1">
    <citation type="journal article" date="2007" name="Proc. Natl. Acad. Sci. U.S.A.">
        <title>The tiny eukaryote Ostreococcus provides genomic insights into the paradox of plankton speciation.</title>
        <authorList>
            <person name="Palenik B."/>
            <person name="Grimwood J."/>
            <person name="Aerts A."/>
            <person name="Rouze P."/>
            <person name="Salamov A."/>
            <person name="Putnam N."/>
            <person name="Dupont C."/>
            <person name="Jorgensen R."/>
            <person name="Derelle E."/>
            <person name="Rombauts S."/>
            <person name="Zhou K."/>
            <person name="Otillar R."/>
            <person name="Merchant S.S."/>
            <person name="Podell S."/>
            <person name="Gaasterland T."/>
            <person name="Napoli C."/>
            <person name="Gendler K."/>
            <person name="Manuell A."/>
            <person name="Tai V."/>
            <person name="Vallon O."/>
            <person name="Piganeau G."/>
            <person name="Jancek S."/>
            <person name="Heijde M."/>
            <person name="Jabbari K."/>
            <person name="Bowler C."/>
            <person name="Lohr M."/>
            <person name="Robbens S."/>
            <person name="Werner G."/>
            <person name="Dubchak I."/>
            <person name="Pazour G.J."/>
            <person name="Ren Q."/>
            <person name="Paulsen I."/>
            <person name="Delwiche C."/>
            <person name="Schmutz J."/>
            <person name="Rokhsar D."/>
            <person name="Van de Peer Y."/>
            <person name="Moreau H."/>
            <person name="Grigoriev I.V."/>
        </authorList>
    </citation>
    <scope>NUCLEOTIDE SEQUENCE [LARGE SCALE GENOMIC DNA]</scope>
    <source>
        <strain evidence="3 4">CCE9901</strain>
    </source>
</reference>
<sequence>MARVGARADARANAEETTTTTVGASFDEKLEAVRADAAKKRREGARGTSGASGTFDMDAKVSFGGGGAAKPAGPMANYMDEERGATASEDEDGNQTLVRVVSFLAACALVVVFIPSDLTFQAAIPQGKGGLSDSVKEEVQKQADAVVEALSAAPEDADKLRQAAQSFLALDDYPKALPYLERLVAVDPTNEENVSALAETWIADGQPRRAVEAFRSIIDADVLGKGQQTAPSPSFLRGFLDALGKDGRNGLALDYAKTFSKKGWVDEVDGRLLEARVQSAWKGHGKDAEIAYEAVITEHPEDFRGYLAQGVFFRTVGKPDAAEDAFRKAKSLAPSDTASVVNQVIAASKASKR</sequence>
<dbReference type="InterPro" id="IPR011990">
    <property type="entry name" value="TPR-like_helical_dom_sf"/>
</dbReference>
<dbReference type="Pfam" id="PF13432">
    <property type="entry name" value="TPR_16"/>
    <property type="match status" value="1"/>
</dbReference>
<gene>
    <name evidence="3" type="ORF">OSTLU_13974</name>
</gene>
<dbReference type="EMBL" id="CP000581">
    <property type="protein sequence ID" value="ABO94283.1"/>
    <property type="molecule type" value="Genomic_DNA"/>
</dbReference>
<dbReference type="GeneID" id="4999763"/>
<protein>
    <recommendedName>
        <fullName evidence="5">Tetratricopeptide repeat</fullName>
    </recommendedName>
</protein>
<dbReference type="OMA" id="ETWIADG"/>
<feature type="region of interest" description="Disordered" evidence="2">
    <location>
        <begin position="1"/>
        <end position="26"/>
    </location>
</feature>
<feature type="compositionally biased region" description="Low complexity" evidence="2">
    <location>
        <begin position="15"/>
        <end position="24"/>
    </location>
</feature>
<keyword evidence="4" id="KW-1185">Reference proteome</keyword>
<dbReference type="PROSITE" id="PS50005">
    <property type="entry name" value="TPR"/>
    <property type="match status" value="2"/>
</dbReference>
<dbReference type="Pfam" id="PF14559">
    <property type="entry name" value="TPR_19"/>
    <property type="match status" value="1"/>
</dbReference>
<evidence type="ECO:0000256" key="2">
    <source>
        <dbReference type="SAM" id="MobiDB-lite"/>
    </source>
</evidence>